<feature type="transmembrane region" description="Helical" evidence="1">
    <location>
        <begin position="7"/>
        <end position="28"/>
    </location>
</feature>
<proteinExistence type="predicted"/>
<feature type="transmembrane region" description="Helical" evidence="1">
    <location>
        <begin position="40"/>
        <end position="57"/>
    </location>
</feature>
<accession>A0A8S5TJP8</accession>
<name>A0A8S5TJP8_9CAUD</name>
<evidence type="ECO:0000256" key="1">
    <source>
        <dbReference type="SAM" id="Phobius"/>
    </source>
</evidence>
<keyword evidence="1" id="KW-1133">Transmembrane helix</keyword>
<sequence length="63" mass="7088">MKVFVEIALIWGIVLAFILAVFLLNFWLVHHIELLVGAKVTWYIIGAGVLMTTGWIFNTGKKA</sequence>
<dbReference type="EMBL" id="BK032839">
    <property type="protein sequence ID" value="DAF63393.1"/>
    <property type="molecule type" value="Genomic_DNA"/>
</dbReference>
<protein>
    <submittedName>
        <fullName evidence="2">Uncharacterized protein</fullName>
    </submittedName>
</protein>
<evidence type="ECO:0000313" key="2">
    <source>
        <dbReference type="EMBL" id="DAF63393.1"/>
    </source>
</evidence>
<organism evidence="2">
    <name type="scientific">Siphoviridae sp. ctvI513</name>
    <dbReference type="NCBI Taxonomy" id="2827965"/>
    <lineage>
        <taxon>Viruses</taxon>
        <taxon>Duplodnaviria</taxon>
        <taxon>Heunggongvirae</taxon>
        <taxon>Uroviricota</taxon>
        <taxon>Caudoviricetes</taxon>
    </lineage>
</organism>
<keyword evidence="1" id="KW-0472">Membrane</keyword>
<keyword evidence="1" id="KW-0812">Transmembrane</keyword>
<reference evidence="2" key="1">
    <citation type="journal article" date="2021" name="Proc. Natl. Acad. Sci. U.S.A.">
        <title>A Catalog of Tens of Thousands of Viruses from Human Metagenomes Reveals Hidden Associations with Chronic Diseases.</title>
        <authorList>
            <person name="Tisza M.J."/>
            <person name="Buck C.B."/>
        </authorList>
    </citation>
    <scope>NUCLEOTIDE SEQUENCE</scope>
    <source>
        <strain evidence="2">CtvI513</strain>
    </source>
</reference>